<dbReference type="Pfam" id="PF14681">
    <property type="entry name" value="UPRTase"/>
    <property type="match status" value="1"/>
</dbReference>
<dbReference type="Proteomes" id="UP001285441">
    <property type="component" value="Unassembled WGS sequence"/>
</dbReference>
<feature type="signal peptide" evidence="1">
    <location>
        <begin position="1"/>
        <end position="23"/>
    </location>
</feature>
<dbReference type="SUPFAM" id="SSF53271">
    <property type="entry name" value="PRTase-like"/>
    <property type="match status" value="1"/>
</dbReference>
<reference evidence="3" key="2">
    <citation type="submission" date="2023-06" db="EMBL/GenBank/DDBJ databases">
        <authorList>
            <consortium name="Lawrence Berkeley National Laboratory"/>
            <person name="Haridas S."/>
            <person name="Hensen N."/>
            <person name="Bonometti L."/>
            <person name="Westerberg I."/>
            <person name="Brannstrom I.O."/>
            <person name="Guillou S."/>
            <person name="Cros-Aarteil S."/>
            <person name="Calhoun S."/>
            <person name="Kuo A."/>
            <person name="Mondo S."/>
            <person name="Pangilinan J."/>
            <person name="Riley R."/>
            <person name="LaButti K."/>
            <person name="Andreopoulos B."/>
            <person name="Lipzen A."/>
            <person name="Chen C."/>
            <person name="Yanf M."/>
            <person name="Daum C."/>
            <person name="Ng V."/>
            <person name="Clum A."/>
            <person name="Steindorff A."/>
            <person name="Ohm R."/>
            <person name="Martin F."/>
            <person name="Silar P."/>
            <person name="Natvig D."/>
            <person name="Lalanne C."/>
            <person name="Gautier V."/>
            <person name="Ament-velasquez S.L."/>
            <person name="Kruys A."/>
            <person name="Hutchinson M.I."/>
            <person name="Powell A.J."/>
            <person name="Barry K."/>
            <person name="Miller A.N."/>
            <person name="Grigoriev I.V."/>
            <person name="Debuchy R."/>
            <person name="Gladieux P."/>
            <person name="Thoren M.H."/>
            <person name="Johannesson H."/>
        </authorList>
    </citation>
    <scope>NUCLEOTIDE SEQUENCE</scope>
    <source>
        <strain evidence="3">CBS 232.78</strain>
    </source>
</reference>
<sequence length="370" mass="40414">MMKLRYRCYVAGILLATLPKASSNPIPPWLKSPTVLFDKTVALMKHFHQQHTERSNLELAMARLDNIIVNATSKEILRELETALAFDGDKTLAADDTGVMYWAGRCGHTAHKLRVWAFGDSPMDLPMMLAANGAIVVVGHEQERSKTMDAALLKAIDVDGLCARQTMMSGPKAVTPRLDVQKLPLVYVDSSDFVDAVFHHRQRHEGQECLVLPCERLTSESGHQTSGHRLKNEESTTIIALMRAGEPMAFGVSDVFPSAMFLHASEPENVKPHHLLGPQGAAVLVDSVVNSGKSVVEFVSHIRNLNLEIRIVVVAGVVQEQAISHGSALGDSLARDASLKIVTLRVSENKYTGSGTTDTGNRLFNTTHLA</sequence>
<name>A0AAE0U249_9PEZI</name>
<dbReference type="EMBL" id="JAULSW010000003">
    <property type="protein sequence ID" value="KAK3388056.1"/>
    <property type="molecule type" value="Genomic_DNA"/>
</dbReference>
<dbReference type="InterPro" id="IPR029057">
    <property type="entry name" value="PRTase-like"/>
</dbReference>
<keyword evidence="4" id="KW-1185">Reference proteome</keyword>
<keyword evidence="3" id="KW-0808">Transferase</keyword>
<protein>
    <submittedName>
        <fullName evidence="3">Uracil phosphoribosyltransferase-domain-containing protein</fullName>
    </submittedName>
</protein>
<keyword evidence="3" id="KW-0328">Glycosyltransferase</keyword>
<organism evidence="3 4">
    <name type="scientific">Podospora didyma</name>
    <dbReference type="NCBI Taxonomy" id="330526"/>
    <lineage>
        <taxon>Eukaryota</taxon>
        <taxon>Fungi</taxon>
        <taxon>Dikarya</taxon>
        <taxon>Ascomycota</taxon>
        <taxon>Pezizomycotina</taxon>
        <taxon>Sordariomycetes</taxon>
        <taxon>Sordariomycetidae</taxon>
        <taxon>Sordariales</taxon>
        <taxon>Podosporaceae</taxon>
        <taxon>Podospora</taxon>
    </lineage>
</organism>
<reference evidence="3" key="1">
    <citation type="journal article" date="2023" name="Mol. Phylogenet. Evol.">
        <title>Genome-scale phylogeny and comparative genomics of the fungal order Sordariales.</title>
        <authorList>
            <person name="Hensen N."/>
            <person name="Bonometti L."/>
            <person name="Westerberg I."/>
            <person name="Brannstrom I.O."/>
            <person name="Guillou S."/>
            <person name="Cros-Aarteil S."/>
            <person name="Calhoun S."/>
            <person name="Haridas S."/>
            <person name="Kuo A."/>
            <person name="Mondo S."/>
            <person name="Pangilinan J."/>
            <person name="Riley R."/>
            <person name="LaButti K."/>
            <person name="Andreopoulos B."/>
            <person name="Lipzen A."/>
            <person name="Chen C."/>
            <person name="Yan M."/>
            <person name="Daum C."/>
            <person name="Ng V."/>
            <person name="Clum A."/>
            <person name="Steindorff A."/>
            <person name="Ohm R.A."/>
            <person name="Martin F."/>
            <person name="Silar P."/>
            <person name="Natvig D.O."/>
            <person name="Lalanne C."/>
            <person name="Gautier V."/>
            <person name="Ament-Velasquez S.L."/>
            <person name="Kruys A."/>
            <person name="Hutchinson M.I."/>
            <person name="Powell A.J."/>
            <person name="Barry K."/>
            <person name="Miller A.N."/>
            <person name="Grigoriev I.V."/>
            <person name="Debuchy R."/>
            <person name="Gladieux P."/>
            <person name="Hiltunen Thoren M."/>
            <person name="Johannesson H."/>
        </authorList>
    </citation>
    <scope>NUCLEOTIDE SEQUENCE</scope>
    <source>
        <strain evidence="3">CBS 232.78</strain>
    </source>
</reference>
<accession>A0AAE0U249</accession>
<evidence type="ECO:0000313" key="3">
    <source>
        <dbReference type="EMBL" id="KAK3388056.1"/>
    </source>
</evidence>
<feature type="chain" id="PRO_5041956571" evidence="1">
    <location>
        <begin position="24"/>
        <end position="370"/>
    </location>
</feature>
<evidence type="ECO:0000256" key="1">
    <source>
        <dbReference type="SAM" id="SignalP"/>
    </source>
</evidence>
<keyword evidence="1" id="KW-0732">Signal</keyword>
<comment type="caution">
    <text evidence="3">The sequence shown here is derived from an EMBL/GenBank/DDBJ whole genome shotgun (WGS) entry which is preliminary data.</text>
</comment>
<dbReference type="InterPro" id="IPR000836">
    <property type="entry name" value="PRTase_dom"/>
</dbReference>
<gene>
    <name evidence="3" type="ORF">B0H63DRAFT_448835</name>
</gene>
<evidence type="ECO:0000313" key="4">
    <source>
        <dbReference type="Proteomes" id="UP001285441"/>
    </source>
</evidence>
<proteinExistence type="predicted"/>
<dbReference type="CDD" id="cd06223">
    <property type="entry name" value="PRTases_typeI"/>
    <property type="match status" value="1"/>
</dbReference>
<dbReference type="GO" id="GO:0016757">
    <property type="term" value="F:glycosyltransferase activity"/>
    <property type="evidence" value="ECO:0007669"/>
    <property type="project" value="UniProtKB-KW"/>
</dbReference>
<feature type="domain" description="Phosphoribosyltransferase" evidence="2">
    <location>
        <begin position="218"/>
        <end position="366"/>
    </location>
</feature>
<dbReference type="AlphaFoldDB" id="A0AAE0U249"/>
<evidence type="ECO:0000259" key="2">
    <source>
        <dbReference type="Pfam" id="PF14681"/>
    </source>
</evidence>
<dbReference type="Gene3D" id="3.40.50.2020">
    <property type="match status" value="1"/>
</dbReference>